<reference evidence="1 2" key="1">
    <citation type="submission" date="2024-01" db="EMBL/GenBank/DDBJ databases">
        <title>The complete chloroplast genome sequence of Lithospermum erythrorhizon: insights into the phylogenetic relationship among Boraginaceae species and the maternal lineages of purple gromwells.</title>
        <authorList>
            <person name="Okada T."/>
            <person name="Watanabe K."/>
        </authorList>
    </citation>
    <scope>NUCLEOTIDE SEQUENCE [LARGE SCALE GENOMIC DNA]</scope>
</reference>
<gene>
    <name evidence="1" type="ORF">LIER_12908</name>
</gene>
<accession>A0AAV3PTR2</accession>
<organism evidence="1 2">
    <name type="scientific">Lithospermum erythrorhizon</name>
    <name type="common">Purple gromwell</name>
    <name type="synonym">Lithospermum officinale var. erythrorhizon</name>
    <dbReference type="NCBI Taxonomy" id="34254"/>
    <lineage>
        <taxon>Eukaryota</taxon>
        <taxon>Viridiplantae</taxon>
        <taxon>Streptophyta</taxon>
        <taxon>Embryophyta</taxon>
        <taxon>Tracheophyta</taxon>
        <taxon>Spermatophyta</taxon>
        <taxon>Magnoliopsida</taxon>
        <taxon>eudicotyledons</taxon>
        <taxon>Gunneridae</taxon>
        <taxon>Pentapetalae</taxon>
        <taxon>asterids</taxon>
        <taxon>lamiids</taxon>
        <taxon>Boraginales</taxon>
        <taxon>Boraginaceae</taxon>
        <taxon>Boraginoideae</taxon>
        <taxon>Lithospermeae</taxon>
        <taxon>Lithospermum</taxon>
    </lineage>
</organism>
<dbReference type="Proteomes" id="UP001454036">
    <property type="component" value="Unassembled WGS sequence"/>
</dbReference>
<name>A0AAV3PTR2_LITER</name>
<evidence type="ECO:0000313" key="2">
    <source>
        <dbReference type="Proteomes" id="UP001454036"/>
    </source>
</evidence>
<proteinExistence type="predicted"/>
<protein>
    <submittedName>
        <fullName evidence="1">Uncharacterized protein</fullName>
    </submittedName>
</protein>
<keyword evidence="2" id="KW-1185">Reference proteome</keyword>
<dbReference type="EMBL" id="BAABME010002542">
    <property type="protein sequence ID" value="GAA0155095.1"/>
    <property type="molecule type" value="Genomic_DNA"/>
</dbReference>
<evidence type="ECO:0000313" key="1">
    <source>
        <dbReference type="EMBL" id="GAA0155095.1"/>
    </source>
</evidence>
<comment type="caution">
    <text evidence="1">The sequence shown here is derived from an EMBL/GenBank/DDBJ whole genome shotgun (WGS) entry which is preliminary data.</text>
</comment>
<dbReference type="AlphaFoldDB" id="A0AAV3PTR2"/>
<sequence length="153" mass="17372">MQFDLPYIRQADENPFTVEESHFADAKYYQKKKENEPQPHEVQEEHKVLEKVVAAPLNGFVALVNGQKVEHATMRQKTYDILVKAGYDPTEDKSMGQFPHEVTGDKVHGLKETQKMLQRKGYVVGSPSAGLGYTPQPPLRILIKRVTTTTYLS</sequence>